<dbReference type="PROSITE" id="PS00843">
    <property type="entry name" value="DALA_DALA_LIGASE_1"/>
    <property type="match status" value="1"/>
</dbReference>
<dbReference type="GO" id="GO:0008716">
    <property type="term" value="F:D-alanine-D-alanine ligase activity"/>
    <property type="evidence" value="ECO:0007669"/>
    <property type="project" value="UniProtKB-EC"/>
</dbReference>
<dbReference type="Gene3D" id="3.40.50.20">
    <property type="match status" value="1"/>
</dbReference>
<dbReference type="InterPro" id="IPR013815">
    <property type="entry name" value="ATP_grasp_subdomain_1"/>
</dbReference>
<keyword evidence="13" id="KW-1185">Reference proteome</keyword>
<evidence type="ECO:0000313" key="12">
    <source>
        <dbReference type="EMBL" id="AEB07596.1"/>
    </source>
</evidence>
<dbReference type="InterPro" id="IPR011095">
    <property type="entry name" value="Dala_Dala_lig_C"/>
</dbReference>
<dbReference type="PROSITE" id="PS50975">
    <property type="entry name" value="ATP_GRASP"/>
    <property type="match status" value="1"/>
</dbReference>
<dbReference type="InterPro" id="IPR000291">
    <property type="entry name" value="D-Ala_lig_Van_CS"/>
</dbReference>
<dbReference type="RefSeq" id="WP_013709338.1">
    <property type="nucleotide sequence ID" value="NC_015389.1"/>
</dbReference>
<evidence type="ECO:0000256" key="1">
    <source>
        <dbReference type="ARBA" id="ARBA00004496"/>
    </source>
</evidence>
<name>F2N8Z6_CORGP</name>
<evidence type="ECO:0000256" key="9">
    <source>
        <dbReference type="ARBA" id="ARBA00023316"/>
    </source>
</evidence>
<keyword evidence="3" id="KW-0963">Cytoplasm</keyword>
<evidence type="ECO:0000256" key="6">
    <source>
        <dbReference type="ARBA" id="ARBA00022840"/>
    </source>
</evidence>
<dbReference type="Pfam" id="PF01820">
    <property type="entry name" value="Dala_Dala_lig_N"/>
    <property type="match status" value="1"/>
</dbReference>
<reference evidence="13" key="1">
    <citation type="journal article" date="2013" name="Stand. Genomic Sci.">
        <title>Complete genome sequence of Coriobacterium glomerans type strain (PW2(T)) from the midgut of Pyrrhocoris apterus L. (red soldier bug).</title>
        <authorList>
            <person name="Stackebrandt E."/>
            <person name="Zeytun A."/>
            <person name="Lapidus A."/>
            <person name="Nolan M."/>
            <person name="Lucas S."/>
            <person name="Hammon N."/>
            <person name="Deshpande S."/>
            <person name="Cheng J.F."/>
            <person name="Tapia R."/>
            <person name="Goodwin L.A."/>
            <person name="Pitluck S."/>
            <person name="Liolios K."/>
            <person name="Pagani I."/>
            <person name="Ivanova N."/>
            <person name="Mavromatis K."/>
            <person name="Mikhailova N."/>
            <person name="Huntemann M."/>
            <person name="Pati A."/>
            <person name="Chen A."/>
            <person name="Palaniappan K."/>
            <person name="Chang Y.J."/>
            <person name="Land M."/>
            <person name="Hauser L."/>
            <person name="Rohde M."/>
            <person name="Pukall R."/>
            <person name="Goker M."/>
            <person name="Detter J.C."/>
            <person name="Woyke T."/>
            <person name="Bristow J."/>
            <person name="Eisen J.A."/>
            <person name="Markowitz V."/>
            <person name="Hugenholtz P."/>
            <person name="Kyrpides N.C."/>
            <person name="Klenk H.P."/>
        </authorList>
    </citation>
    <scope>NUCLEOTIDE SEQUENCE</scope>
    <source>
        <strain evidence="13">ATCC 49209 / DSM 20642 / JCM 10262 / PW2</strain>
    </source>
</reference>
<dbReference type="GO" id="GO:0009252">
    <property type="term" value="P:peptidoglycan biosynthetic process"/>
    <property type="evidence" value="ECO:0007669"/>
    <property type="project" value="UniProtKB-KW"/>
</dbReference>
<evidence type="ECO:0000256" key="4">
    <source>
        <dbReference type="ARBA" id="ARBA00022598"/>
    </source>
</evidence>
<dbReference type="KEGG" id="cgo:Corgl_1497"/>
<organism evidence="12 13">
    <name type="scientific">Coriobacterium glomerans (strain ATCC 49209 / DSM 20642 / JCM 10262 / PW2)</name>
    <dbReference type="NCBI Taxonomy" id="700015"/>
    <lineage>
        <taxon>Bacteria</taxon>
        <taxon>Bacillati</taxon>
        <taxon>Actinomycetota</taxon>
        <taxon>Coriobacteriia</taxon>
        <taxon>Coriobacteriales</taxon>
        <taxon>Coriobacteriaceae</taxon>
        <taxon>Coriobacterium</taxon>
    </lineage>
</organism>
<comment type="similarity">
    <text evidence="2">Belongs to the D-alanine--D-alanine ligase family.</text>
</comment>
<dbReference type="GO" id="GO:0008360">
    <property type="term" value="P:regulation of cell shape"/>
    <property type="evidence" value="ECO:0007669"/>
    <property type="project" value="UniProtKB-KW"/>
</dbReference>
<dbReference type="Pfam" id="PF07478">
    <property type="entry name" value="Dala_Dala_lig_C"/>
    <property type="match status" value="1"/>
</dbReference>
<keyword evidence="8" id="KW-0573">Peptidoglycan synthesis</keyword>
<gene>
    <name evidence="12" type="ordered locus">Corgl_1497</name>
</gene>
<evidence type="ECO:0000256" key="2">
    <source>
        <dbReference type="ARBA" id="ARBA00010871"/>
    </source>
</evidence>
<dbReference type="PANTHER" id="PTHR23132">
    <property type="entry name" value="D-ALANINE--D-ALANINE LIGASE"/>
    <property type="match status" value="1"/>
</dbReference>
<dbReference type="SUPFAM" id="SSF56059">
    <property type="entry name" value="Glutathione synthetase ATP-binding domain-like"/>
    <property type="match status" value="1"/>
</dbReference>
<dbReference type="STRING" id="700015.Corgl_1497"/>
<dbReference type="EMBL" id="CP002628">
    <property type="protein sequence ID" value="AEB07596.1"/>
    <property type="molecule type" value="Genomic_DNA"/>
</dbReference>
<keyword evidence="4 12" id="KW-0436">Ligase</keyword>
<accession>F2N8Z6</accession>
<dbReference type="InterPro" id="IPR016185">
    <property type="entry name" value="PreATP-grasp_dom_sf"/>
</dbReference>
<dbReference type="eggNOG" id="COG1181">
    <property type="taxonomic scope" value="Bacteria"/>
</dbReference>
<evidence type="ECO:0000256" key="3">
    <source>
        <dbReference type="ARBA" id="ARBA00022490"/>
    </source>
</evidence>
<keyword evidence="5 10" id="KW-0547">Nucleotide-binding</keyword>
<dbReference type="Proteomes" id="UP000006851">
    <property type="component" value="Chromosome"/>
</dbReference>
<evidence type="ECO:0000256" key="5">
    <source>
        <dbReference type="ARBA" id="ARBA00022741"/>
    </source>
</evidence>
<dbReference type="AlphaFoldDB" id="F2N8Z6"/>
<dbReference type="GO" id="GO:0005524">
    <property type="term" value="F:ATP binding"/>
    <property type="evidence" value="ECO:0007669"/>
    <property type="project" value="UniProtKB-UniRule"/>
</dbReference>
<dbReference type="Gene3D" id="3.30.1490.20">
    <property type="entry name" value="ATP-grasp fold, A domain"/>
    <property type="match status" value="1"/>
</dbReference>
<keyword evidence="7" id="KW-0133">Cell shape</keyword>
<dbReference type="OrthoDB" id="9813261at2"/>
<dbReference type="Gene3D" id="3.30.470.20">
    <property type="entry name" value="ATP-grasp fold, B domain"/>
    <property type="match status" value="1"/>
</dbReference>
<dbReference type="GO" id="GO:0005737">
    <property type="term" value="C:cytoplasm"/>
    <property type="evidence" value="ECO:0007669"/>
    <property type="project" value="UniProtKB-SubCell"/>
</dbReference>
<evidence type="ECO:0000256" key="7">
    <source>
        <dbReference type="ARBA" id="ARBA00022960"/>
    </source>
</evidence>
<dbReference type="GO" id="GO:0071555">
    <property type="term" value="P:cell wall organization"/>
    <property type="evidence" value="ECO:0007669"/>
    <property type="project" value="UniProtKB-KW"/>
</dbReference>
<dbReference type="InterPro" id="IPR011761">
    <property type="entry name" value="ATP-grasp"/>
</dbReference>
<evidence type="ECO:0000259" key="11">
    <source>
        <dbReference type="PROSITE" id="PS50975"/>
    </source>
</evidence>
<evidence type="ECO:0000256" key="10">
    <source>
        <dbReference type="PROSITE-ProRule" id="PRU00409"/>
    </source>
</evidence>
<sequence length="375" mass="39656">MKVAVIMGGTSLEREFSLKSGHRIARELEAKDHIVLPLDATSELTCALRSGRPDVALIAVHGLGGEDGAIQGLLEFLRIPYVGSTSESCRASWNKVDLPRAFNSYLLAHPDRLEDASASRSAHERGCSSEHPADQLDAVFSRVGSDCARDMLPNNPLIPTPKTFCLTEVAFRSMGAAAALDLVCDRLGYPVAVKPACGGSAMGVSRVGCQEALGEAIMGALSFDDKVIIQEWLEGVELSVAICCGQDGAARSLTPVEIAPKETFFTTAARLDPSAVDYFAPVREESLVANGHGRSADDLDSLIARTALDAFCALGCRDLARVDMMLSDGVAYVIDVKVAPGMSENSLLPMAVAASGFDLGDIFDGLVRRAAVRGA</sequence>
<dbReference type="PANTHER" id="PTHR23132:SF23">
    <property type="entry name" value="D-ALANINE--D-ALANINE LIGASE B"/>
    <property type="match status" value="1"/>
</dbReference>
<protein>
    <submittedName>
        <fullName evidence="12">D-alanine--D-alanine ligase</fullName>
        <ecNumber evidence="12">6.3.2.4</ecNumber>
    </submittedName>
</protein>
<dbReference type="EC" id="6.3.2.4" evidence="12"/>
<feature type="domain" description="ATP-grasp" evidence="11">
    <location>
        <begin position="150"/>
        <end position="368"/>
    </location>
</feature>
<proteinExistence type="inferred from homology"/>
<keyword evidence="6 10" id="KW-0067">ATP-binding</keyword>
<dbReference type="HOGENOM" id="CLU_039268_1_0_11"/>
<dbReference type="GO" id="GO:0046872">
    <property type="term" value="F:metal ion binding"/>
    <property type="evidence" value="ECO:0007669"/>
    <property type="project" value="InterPro"/>
</dbReference>
<comment type="subcellular location">
    <subcellularLocation>
        <location evidence="1">Cytoplasm</location>
    </subcellularLocation>
</comment>
<evidence type="ECO:0000256" key="8">
    <source>
        <dbReference type="ARBA" id="ARBA00022984"/>
    </source>
</evidence>
<keyword evidence="9" id="KW-0961">Cell wall biogenesis/degradation</keyword>
<evidence type="ECO:0000313" key="13">
    <source>
        <dbReference type="Proteomes" id="UP000006851"/>
    </source>
</evidence>
<dbReference type="SUPFAM" id="SSF52440">
    <property type="entry name" value="PreATP-grasp domain"/>
    <property type="match status" value="1"/>
</dbReference>
<dbReference type="InterPro" id="IPR011127">
    <property type="entry name" value="Dala_Dala_lig_N"/>
</dbReference>